<feature type="domain" description="Retrovirus-related Pol polyprotein from transposon TNT 1-94-like beta-barrel" evidence="3">
    <location>
        <begin position="143"/>
        <end position="194"/>
    </location>
</feature>
<dbReference type="GeneID" id="120282179"/>
<dbReference type="AlphaFoldDB" id="A0AB40CZM4"/>
<evidence type="ECO:0000313" key="5">
    <source>
        <dbReference type="RefSeq" id="XP_039144872.1"/>
    </source>
</evidence>
<evidence type="ECO:0000313" key="4">
    <source>
        <dbReference type="Proteomes" id="UP001515500"/>
    </source>
</evidence>
<dbReference type="PANTHER" id="PTHR11439:SF483">
    <property type="entry name" value="PEPTIDE SYNTHASE GLIP-LIKE, PUTATIVE (AFU_ORTHOLOGUE AFUA_3G12920)-RELATED"/>
    <property type="match status" value="1"/>
</dbReference>
<dbReference type="Proteomes" id="UP001515500">
    <property type="component" value="Chromosome 18"/>
</dbReference>
<dbReference type="Pfam" id="PF22936">
    <property type="entry name" value="Pol_BBD"/>
    <property type="match status" value="1"/>
</dbReference>
<accession>A0AB40CZM4</accession>
<dbReference type="InterPro" id="IPR054722">
    <property type="entry name" value="PolX-like_BBD"/>
</dbReference>
<feature type="region of interest" description="Disordered" evidence="1">
    <location>
        <begin position="308"/>
        <end position="335"/>
    </location>
</feature>
<dbReference type="Pfam" id="PF14223">
    <property type="entry name" value="Retrotran_gag_2"/>
    <property type="match status" value="1"/>
</dbReference>
<sequence>MKHNEAVQEFISRILAIIDKMWAFGDAIIDQMIVAKVLRSLTPRFDHVVAATKESKDLTQFSIGELSGSLQAHEVRMNKSAEKSEEKAFQVKTDTITKRFRLIQANYWHKNKAMNVVESTKGNEDSNIFMAHCEEVGSEDRAWLINSGCSNHMTGRRELFRDLDETKSGYSALFSNQACYIKDAKTGQLVIKVQMTTNKMFPLDIAQMENYGLVSKELNTSILWHLSYGHLSEKGLKLLHKKEIVFGLPQMDQLEVCEACIYRKQNRRAFPGSANWRDSSQLELIHADVCGPMQMASLEENINQGIGLEEGSTSRDHSHNSSNTTNGETSEEVTPVSKPIYQLDIKSAFLNGELQEDVFVNQPKGSIEFRLWYSKSSNFKLVAFTDSDWAGSLDDRRSTSRIVFMLGSSAVTWSSRKHSITALSSIEAKYVDATSSVCQAIWLKSPVEGFSFKFRTVSDGCGLGALKDRSRKEVWHGHTLDGGDEEDEEEDSLFAGLGELPEGSTVFRRRIMAAAVETKS</sequence>
<evidence type="ECO:0000259" key="2">
    <source>
        <dbReference type="Pfam" id="PF13976"/>
    </source>
</evidence>
<dbReference type="InterPro" id="IPR025724">
    <property type="entry name" value="GAG-pre-integrase_dom"/>
</dbReference>
<dbReference type="PANTHER" id="PTHR11439">
    <property type="entry name" value="GAG-POL-RELATED RETROTRANSPOSON"/>
    <property type="match status" value="1"/>
</dbReference>
<proteinExistence type="predicted"/>
<reference evidence="5" key="1">
    <citation type="submission" date="2025-08" db="UniProtKB">
        <authorList>
            <consortium name="RefSeq"/>
        </authorList>
    </citation>
    <scope>IDENTIFICATION</scope>
</reference>
<name>A0AB40CZM4_DIOCR</name>
<keyword evidence="4" id="KW-1185">Reference proteome</keyword>
<evidence type="ECO:0000256" key="1">
    <source>
        <dbReference type="SAM" id="MobiDB-lite"/>
    </source>
</evidence>
<dbReference type="CDD" id="cd09272">
    <property type="entry name" value="RNase_HI_RT_Ty1"/>
    <property type="match status" value="1"/>
</dbReference>
<dbReference type="Pfam" id="PF13976">
    <property type="entry name" value="gag_pre-integrs"/>
    <property type="match status" value="1"/>
</dbReference>
<organism evidence="4 5">
    <name type="scientific">Dioscorea cayennensis subsp. rotundata</name>
    <name type="common">White Guinea yam</name>
    <name type="synonym">Dioscorea rotundata</name>
    <dbReference type="NCBI Taxonomy" id="55577"/>
    <lineage>
        <taxon>Eukaryota</taxon>
        <taxon>Viridiplantae</taxon>
        <taxon>Streptophyta</taxon>
        <taxon>Embryophyta</taxon>
        <taxon>Tracheophyta</taxon>
        <taxon>Spermatophyta</taxon>
        <taxon>Magnoliopsida</taxon>
        <taxon>Liliopsida</taxon>
        <taxon>Dioscoreales</taxon>
        <taxon>Dioscoreaceae</taxon>
        <taxon>Dioscorea</taxon>
    </lineage>
</organism>
<feature type="domain" description="GAG-pre-integrase" evidence="2">
    <location>
        <begin position="200"/>
        <end position="265"/>
    </location>
</feature>
<protein>
    <submittedName>
        <fullName evidence="5">Uncharacterized protein LOC120282179</fullName>
    </submittedName>
</protein>
<dbReference type="RefSeq" id="XP_039144872.1">
    <property type="nucleotide sequence ID" value="XM_039288938.1"/>
</dbReference>
<gene>
    <name evidence="5" type="primary">LOC120282179</name>
</gene>
<evidence type="ECO:0000259" key="3">
    <source>
        <dbReference type="Pfam" id="PF22936"/>
    </source>
</evidence>